<protein>
    <submittedName>
        <fullName evidence="7">Protein NRT1/ PTR FAMILY 2.13</fullName>
    </submittedName>
</protein>
<keyword evidence="3 6" id="KW-0812">Transmembrane</keyword>
<keyword evidence="5 6" id="KW-0472">Membrane</keyword>
<feature type="non-terminal residue" evidence="7">
    <location>
        <position position="1"/>
    </location>
</feature>
<name>A0A371EMS4_MUCPR</name>
<comment type="subcellular location">
    <subcellularLocation>
        <location evidence="1">Membrane</location>
        <topology evidence="1">Multi-pass membrane protein</topology>
    </subcellularLocation>
</comment>
<dbReference type="Pfam" id="PF00854">
    <property type="entry name" value="PTR2"/>
    <property type="match status" value="1"/>
</dbReference>
<dbReference type="EMBL" id="QJKJ01013070">
    <property type="protein sequence ID" value="RDX67276.1"/>
    <property type="molecule type" value="Genomic_DNA"/>
</dbReference>
<evidence type="ECO:0000256" key="2">
    <source>
        <dbReference type="ARBA" id="ARBA00005982"/>
    </source>
</evidence>
<dbReference type="AlphaFoldDB" id="A0A371EMS4"/>
<proteinExistence type="inferred from homology"/>
<evidence type="ECO:0000313" key="7">
    <source>
        <dbReference type="EMBL" id="RDX67276.1"/>
    </source>
</evidence>
<feature type="transmembrane region" description="Helical" evidence="6">
    <location>
        <begin position="206"/>
        <end position="227"/>
    </location>
</feature>
<dbReference type="Gene3D" id="1.20.1250.20">
    <property type="entry name" value="MFS general substrate transporter like domains"/>
    <property type="match status" value="1"/>
</dbReference>
<feature type="transmembrane region" description="Helical" evidence="6">
    <location>
        <begin position="130"/>
        <end position="154"/>
    </location>
</feature>
<dbReference type="InterPro" id="IPR000109">
    <property type="entry name" value="POT_fam"/>
</dbReference>
<sequence>SIKYYLKKNLALEHCLKHSLPSKIKEREIVEATWPWLLYVLDFCFLRWLNKAALVVGKELNEDGSSSDPWRLCSIQQVEELKCLLKIMPIWVTGTIAYVAMAELNIFPISQALKIDRHLGPNLEIPPSSIIIVTMLTFVVAILFYDLVLCPTLAKITKQEGGITSLQRIGIGHFFGIVATVVAGVVEQKRRGVAISQGGSDGVAPMSIMWLAPQFMLLGLTQMFSIVGHTEHFNKEAPNKMRSIGNSLVSLQTAGGNYLGTFIVNIIHNFSGNKGQPDWLDSDLNKGRLEYFYYVIAGVFNKDALIQDDELDAQGQVTNSWSLCSIEQVEEVK</sequence>
<comment type="similarity">
    <text evidence="2">Belongs to the major facilitator superfamily. Proton-dependent oligopeptide transporter (POT/PTR) (TC 2.A.17) family.</text>
</comment>
<dbReference type="PANTHER" id="PTHR11654">
    <property type="entry name" value="OLIGOPEPTIDE TRANSPORTER-RELATED"/>
    <property type="match status" value="1"/>
</dbReference>
<gene>
    <name evidence="7" type="primary">NPF2.13</name>
    <name evidence="7" type="ORF">CR513_53870</name>
</gene>
<dbReference type="GO" id="GO:0022857">
    <property type="term" value="F:transmembrane transporter activity"/>
    <property type="evidence" value="ECO:0007669"/>
    <property type="project" value="InterPro"/>
</dbReference>
<dbReference type="OrthoDB" id="8904098at2759"/>
<evidence type="ECO:0000256" key="4">
    <source>
        <dbReference type="ARBA" id="ARBA00022989"/>
    </source>
</evidence>
<accession>A0A371EMS4</accession>
<organism evidence="7 8">
    <name type="scientific">Mucuna pruriens</name>
    <name type="common">Velvet bean</name>
    <name type="synonym">Dolichos pruriens</name>
    <dbReference type="NCBI Taxonomy" id="157652"/>
    <lineage>
        <taxon>Eukaryota</taxon>
        <taxon>Viridiplantae</taxon>
        <taxon>Streptophyta</taxon>
        <taxon>Embryophyta</taxon>
        <taxon>Tracheophyta</taxon>
        <taxon>Spermatophyta</taxon>
        <taxon>Magnoliopsida</taxon>
        <taxon>eudicotyledons</taxon>
        <taxon>Gunneridae</taxon>
        <taxon>Pentapetalae</taxon>
        <taxon>rosids</taxon>
        <taxon>fabids</taxon>
        <taxon>Fabales</taxon>
        <taxon>Fabaceae</taxon>
        <taxon>Papilionoideae</taxon>
        <taxon>50 kb inversion clade</taxon>
        <taxon>NPAAA clade</taxon>
        <taxon>indigoferoid/millettioid clade</taxon>
        <taxon>Phaseoleae</taxon>
        <taxon>Mucuna</taxon>
    </lineage>
</organism>
<evidence type="ECO:0000313" key="8">
    <source>
        <dbReference type="Proteomes" id="UP000257109"/>
    </source>
</evidence>
<dbReference type="Proteomes" id="UP000257109">
    <property type="component" value="Unassembled WGS sequence"/>
</dbReference>
<keyword evidence="8" id="KW-1185">Reference proteome</keyword>
<feature type="transmembrane region" description="Helical" evidence="6">
    <location>
        <begin position="90"/>
        <end position="110"/>
    </location>
</feature>
<evidence type="ECO:0000256" key="6">
    <source>
        <dbReference type="SAM" id="Phobius"/>
    </source>
</evidence>
<evidence type="ECO:0000256" key="1">
    <source>
        <dbReference type="ARBA" id="ARBA00004141"/>
    </source>
</evidence>
<reference evidence="7" key="1">
    <citation type="submission" date="2018-05" db="EMBL/GenBank/DDBJ databases">
        <title>Draft genome of Mucuna pruriens seed.</title>
        <authorList>
            <person name="Nnadi N.E."/>
            <person name="Vos R."/>
            <person name="Hasami M.H."/>
            <person name="Devisetty U.K."/>
            <person name="Aguiy J.C."/>
        </authorList>
    </citation>
    <scope>NUCLEOTIDE SEQUENCE [LARGE SCALE GENOMIC DNA]</scope>
    <source>
        <strain evidence="7">JCA_2017</strain>
    </source>
</reference>
<feature type="transmembrane region" description="Helical" evidence="6">
    <location>
        <begin position="166"/>
        <end position="186"/>
    </location>
</feature>
<evidence type="ECO:0000256" key="3">
    <source>
        <dbReference type="ARBA" id="ARBA00022692"/>
    </source>
</evidence>
<keyword evidence="4 6" id="KW-1133">Transmembrane helix</keyword>
<feature type="non-terminal residue" evidence="7">
    <location>
        <position position="333"/>
    </location>
</feature>
<comment type="caution">
    <text evidence="7">The sequence shown here is derived from an EMBL/GenBank/DDBJ whole genome shotgun (WGS) entry which is preliminary data.</text>
</comment>
<dbReference type="InterPro" id="IPR036259">
    <property type="entry name" value="MFS_trans_sf"/>
</dbReference>
<dbReference type="GO" id="GO:0016020">
    <property type="term" value="C:membrane"/>
    <property type="evidence" value="ECO:0007669"/>
    <property type="project" value="UniProtKB-SubCell"/>
</dbReference>
<evidence type="ECO:0000256" key="5">
    <source>
        <dbReference type="ARBA" id="ARBA00023136"/>
    </source>
</evidence>